<protein>
    <submittedName>
        <fullName evidence="3">Uncharacterized protein</fullName>
    </submittedName>
</protein>
<dbReference type="Proteomes" id="UP001152484">
    <property type="component" value="Unassembled WGS sequence"/>
</dbReference>
<comment type="caution">
    <text evidence="3">The sequence shown here is derived from an EMBL/GenBank/DDBJ whole genome shotgun (WGS) entry which is preliminary data.</text>
</comment>
<gene>
    <name evidence="3" type="ORF">CEURO_LOCUS5021</name>
</gene>
<feature type="compositionally biased region" description="Basic and acidic residues" evidence="2">
    <location>
        <begin position="240"/>
        <end position="256"/>
    </location>
</feature>
<name>A0A9P0YT40_CUSEU</name>
<evidence type="ECO:0000256" key="1">
    <source>
        <dbReference type="SAM" id="Coils"/>
    </source>
</evidence>
<keyword evidence="1" id="KW-0175">Coiled coil</keyword>
<proteinExistence type="predicted"/>
<dbReference type="AlphaFoldDB" id="A0A9P0YT40"/>
<feature type="coiled-coil region" evidence="1">
    <location>
        <begin position="16"/>
        <end position="91"/>
    </location>
</feature>
<feature type="compositionally biased region" description="Low complexity" evidence="2">
    <location>
        <begin position="225"/>
        <end position="238"/>
    </location>
</feature>
<keyword evidence="4" id="KW-1185">Reference proteome</keyword>
<evidence type="ECO:0000313" key="4">
    <source>
        <dbReference type="Proteomes" id="UP001152484"/>
    </source>
</evidence>
<sequence>MLMENNRRQQREIARLKQIEEKVASADEALGSLERLRLEVEGLKKKADEADLLAAEKDEALQRLADVERARDEALRRAEEAEKGKADAESALSVAEEWAVEAAVQKFLEVGWKGEDRLPWCFDVVAAKLVDWVNKCPDGQAYWEKEMKVFYDLGQYRMQRLLNRRLQRRFLDLGVAKEWAVGLELPSMMRHPEAELELPVVERQLPIESSQASDDWTYEPSMFEDTSTSGAAADGATAQAEEKADVEGNSEALRES</sequence>
<evidence type="ECO:0000313" key="3">
    <source>
        <dbReference type="EMBL" id="CAH9074116.1"/>
    </source>
</evidence>
<accession>A0A9P0YT40</accession>
<reference evidence="3" key="1">
    <citation type="submission" date="2022-07" db="EMBL/GenBank/DDBJ databases">
        <authorList>
            <person name="Macas J."/>
            <person name="Novak P."/>
            <person name="Neumann P."/>
        </authorList>
    </citation>
    <scope>NUCLEOTIDE SEQUENCE</scope>
</reference>
<evidence type="ECO:0000256" key="2">
    <source>
        <dbReference type="SAM" id="MobiDB-lite"/>
    </source>
</evidence>
<organism evidence="3 4">
    <name type="scientific">Cuscuta europaea</name>
    <name type="common">European dodder</name>
    <dbReference type="NCBI Taxonomy" id="41803"/>
    <lineage>
        <taxon>Eukaryota</taxon>
        <taxon>Viridiplantae</taxon>
        <taxon>Streptophyta</taxon>
        <taxon>Embryophyta</taxon>
        <taxon>Tracheophyta</taxon>
        <taxon>Spermatophyta</taxon>
        <taxon>Magnoliopsida</taxon>
        <taxon>eudicotyledons</taxon>
        <taxon>Gunneridae</taxon>
        <taxon>Pentapetalae</taxon>
        <taxon>asterids</taxon>
        <taxon>lamiids</taxon>
        <taxon>Solanales</taxon>
        <taxon>Convolvulaceae</taxon>
        <taxon>Cuscuteae</taxon>
        <taxon>Cuscuta</taxon>
        <taxon>Cuscuta subgen. Cuscuta</taxon>
    </lineage>
</organism>
<dbReference type="OrthoDB" id="1328361at2759"/>
<feature type="region of interest" description="Disordered" evidence="2">
    <location>
        <begin position="211"/>
        <end position="256"/>
    </location>
</feature>
<dbReference type="EMBL" id="CAMAPE010000009">
    <property type="protein sequence ID" value="CAH9074116.1"/>
    <property type="molecule type" value="Genomic_DNA"/>
</dbReference>